<name>A0A518H8Y3_9BACT</name>
<keyword evidence="4" id="KW-1185">Reference proteome</keyword>
<evidence type="ECO:0000256" key="1">
    <source>
        <dbReference type="SAM" id="SignalP"/>
    </source>
</evidence>
<feature type="signal peptide" evidence="1">
    <location>
        <begin position="1"/>
        <end position="20"/>
    </location>
</feature>
<sequence precursor="true">MIRRSLLAGMALVCPTIAWSQEPIRLFNGEDLSGWTAVLAGEDARAEDVWTVRDGVLSCSGKPNGYIRTEESYKDYTLTLEWRFPEGSDGGNSGVLVHTSEPGAIGIWPKSIEVQLFSGNAGDFWVIGTDLDVENEEQRKMGRRHLNLTDDSERPIGEWNEMEIVCEGDAIRVSVNGDLVNQATNCTVTEGAISLQSEGVPIEFREVVLTPMGE</sequence>
<reference evidence="3 4" key="1">
    <citation type="submission" date="2019-02" db="EMBL/GenBank/DDBJ databases">
        <title>Deep-cultivation of Planctomycetes and their phenomic and genomic characterization uncovers novel biology.</title>
        <authorList>
            <person name="Wiegand S."/>
            <person name="Jogler M."/>
            <person name="Boedeker C."/>
            <person name="Pinto D."/>
            <person name="Vollmers J."/>
            <person name="Rivas-Marin E."/>
            <person name="Kohn T."/>
            <person name="Peeters S.H."/>
            <person name="Heuer A."/>
            <person name="Rast P."/>
            <person name="Oberbeckmann S."/>
            <person name="Bunk B."/>
            <person name="Jeske O."/>
            <person name="Meyerdierks A."/>
            <person name="Storesund J.E."/>
            <person name="Kallscheuer N."/>
            <person name="Luecker S."/>
            <person name="Lage O.M."/>
            <person name="Pohl T."/>
            <person name="Merkel B.J."/>
            <person name="Hornburger P."/>
            <person name="Mueller R.-W."/>
            <person name="Bruemmer F."/>
            <person name="Labrenz M."/>
            <person name="Spormann A.M."/>
            <person name="Op den Camp H."/>
            <person name="Overmann J."/>
            <person name="Amann R."/>
            <person name="Jetten M.S.M."/>
            <person name="Mascher T."/>
            <person name="Medema M.H."/>
            <person name="Devos D.P."/>
            <person name="Kaster A.-K."/>
            <person name="Ovreas L."/>
            <person name="Rohde M."/>
            <person name="Galperin M.Y."/>
            <person name="Jogler C."/>
        </authorList>
    </citation>
    <scope>NUCLEOTIDE SEQUENCE [LARGE SCALE GENOMIC DNA]</scope>
    <source>
        <strain evidence="3 4">ElP</strain>
    </source>
</reference>
<dbReference type="KEGG" id="tpla:ElP_52470"/>
<feature type="chain" id="PRO_5021901020" description="3-keto-alpha-glucoside-1,2-lyase/3-keto-2-hydroxy-glucal hydratase domain-containing protein" evidence="1">
    <location>
        <begin position="21"/>
        <end position="214"/>
    </location>
</feature>
<protein>
    <recommendedName>
        <fullName evidence="2">3-keto-alpha-glucoside-1,2-lyase/3-keto-2-hydroxy-glucal hydratase domain-containing protein</fullName>
    </recommendedName>
</protein>
<accession>A0A518H8Y3</accession>
<gene>
    <name evidence="3" type="ORF">ElP_52470</name>
</gene>
<evidence type="ECO:0000313" key="3">
    <source>
        <dbReference type="EMBL" id="QDV37312.1"/>
    </source>
</evidence>
<dbReference type="InterPro" id="IPR010496">
    <property type="entry name" value="AL/BT2_dom"/>
</dbReference>
<feature type="domain" description="3-keto-alpha-glucoside-1,2-lyase/3-keto-2-hydroxy-glucal hydratase" evidence="2">
    <location>
        <begin position="23"/>
        <end position="208"/>
    </location>
</feature>
<dbReference type="RefSeq" id="WP_145274947.1">
    <property type="nucleotide sequence ID" value="NZ_CP036426.1"/>
</dbReference>
<keyword evidence="1" id="KW-0732">Signal</keyword>
<organism evidence="3 4">
    <name type="scientific">Tautonia plasticadhaerens</name>
    <dbReference type="NCBI Taxonomy" id="2527974"/>
    <lineage>
        <taxon>Bacteria</taxon>
        <taxon>Pseudomonadati</taxon>
        <taxon>Planctomycetota</taxon>
        <taxon>Planctomycetia</taxon>
        <taxon>Isosphaerales</taxon>
        <taxon>Isosphaeraceae</taxon>
        <taxon>Tautonia</taxon>
    </lineage>
</organism>
<evidence type="ECO:0000259" key="2">
    <source>
        <dbReference type="Pfam" id="PF06439"/>
    </source>
</evidence>
<dbReference type="AlphaFoldDB" id="A0A518H8Y3"/>
<dbReference type="Proteomes" id="UP000317835">
    <property type="component" value="Chromosome"/>
</dbReference>
<dbReference type="OrthoDB" id="259356at2"/>
<dbReference type="Gene3D" id="2.60.120.560">
    <property type="entry name" value="Exo-inulinase, domain 1"/>
    <property type="match status" value="1"/>
</dbReference>
<evidence type="ECO:0000313" key="4">
    <source>
        <dbReference type="Proteomes" id="UP000317835"/>
    </source>
</evidence>
<dbReference type="EMBL" id="CP036426">
    <property type="protein sequence ID" value="QDV37312.1"/>
    <property type="molecule type" value="Genomic_DNA"/>
</dbReference>
<proteinExistence type="predicted"/>
<dbReference type="Pfam" id="PF06439">
    <property type="entry name" value="3keto-disac_hyd"/>
    <property type="match status" value="1"/>
</dbReference>
<dbReference type="GO" id="GO:0016787">
    <property type="term" value="F:hydrolase activity"/>
    <property type="evidence" value="ECO:0007669"/>
    <property type="project" value="InterPro"/>
</dbReference>